<name>A0A5J4YJZ1_PORPP</name>
<proteinExistence type="predicted"/>
<evidence type="ECO:0000259" key="5">
    <source>
        <dbReference type="PROSITE" id="PS50011"/>
    </source>
</evidence>
<dbReference type="InterPro" id="IPR001849">
    <property type="entry name" value="PH_domain"/>
</dbReference>
<dbReference type="PANTHER" id="PTHR24347">
    <property type="entry name" value="SERINE/THREONINE-PROTEIN KINASE"/>
    <property type="match status" value="1"/>
</dbReference>
<accession>A0A5J4YJZ1</accession>
<dbReference type="InterPro" id="IPR011009">
    <property type="entry name" value="Kinase-like_dom_sf"/>
</dbReference>
<evidence type="ECO:0000256" key="1">
    <source>
        <dbReference type="ARBA" id="ARBA00022741"/>
    </source>
</evidence>
<keyword evidence="6" id="KW-0418">Kinase</keyword>
<dbReference type="Proteomes" id="UP000324585">
    <property type="component" value="Unassembled WGS sequence"/>
</dbReference>
<keyword evidence="7" id="KW-1185">Reference proteome</keyword>
<dbReference type="InterPro" id="IPR017441">
    <property type="entry name" value="Protein_kinase_ATP_BS"/>
</dbReference>
<feature type="binding site" evidence="3">
    <location>
        <position position="153"/>
    </location>
    <ligand>
        <name>ATP</name>
        <dbReference type="ChEBI" id="CHEBI:30616"/>
    </ligand>
</feature>
<dbReference type="SMART" id="SM00220">
    <property type="entry name" value="S_TKc"/>
    <property type="match status" value="1"/>
</dbReference>
<dbReference type="Pfam" id="PF00169">
    <property type="entry name" value="PH"/>
    <property type="match status" value="1"/>
</dbReference>
<reference evidence="7" key="1">
    <citation type="journal article" date="2019" name="Nat. Commun.">
        <title>Expansion of phycobilisome linker gene families in mesophilic red algae.</title>
        <authorList>
            <person name="Lee J."/>
            <person name="Kim D."/>
            <person name="Bhattacharya D."/>
            <person name="Yoon H.S."/>
        </authorList>
    </citation>
    <scope>NUCLEOTIDE SEQUENCE [LARGE SCALE GENOMIC DNA]</scope>
    <source>
        <strain evidence="7">CCMP 1328</strain>
    </source>
</reference>
<dbReference type="CDD" id="cd05117">
    <property type="entry name" value="STKc_CAMK"/>
    <property type="match status" value="1"/>
</dbReference>
<dbReference type="Gene3D" id="2.30.29.30">
    <property type="entry name" value="Pleckstrin-homology domain (PH domain)/Phosphotyrosine-binding domain (PTB)"/>
    <property type="match status" value="1"/>
</dbReference>
<dbReference type="PROSITE" id="PS00107">
    <property type="entry name" value="PROTEIN_KINASE_ATP"/>
    <property type="match status" value="1"/>
</dbReference>
<comment type="caution">
    <text evidence="6">The sequence shown here is derived from an EMBL/GenBank/DDBJ whole genome shotgun (WGS) entry which is preliminary data.</text>
</comment>
<organism evidence="6 7">
    <name type="scientific">Porphyridium purpureum</name>
    <name type="common">Red alga</name>
    <name type="synonym">Porphyridium cruentum</name>
    <dbReference type="NCBI Taxonomy" id="35688"/>
    <lineage>
        <taxon>Eukaryota</taxon>
        <taxon>Rhodophyta</taxon>
        <taxon>Bangiophyceae</taxon>
        <taxon>Porphyridiales</taxon>
        <taxon>Porphyridiaceae</taxon>
        <taxon>Porphyridium</taxon>
    </lineage>
</organism>
<dbReference type="PROSITE" id="PS50011">
    <property type="entry name" value="PROTEIN_KINASE_DOM"/>
    <property type="match status" value="1"/>
</dbReference>
<dbReference type="InterPro" id="IPR011993">
    <property type="entry name" value="PH-like_dom_sf"/>
</dbReference>
<dbReference type="GO" id="GO:0005524">
    <property type="term" value="F:ATP binding"/>
    <property type="evidence" value="ECO:0007669"/>
    <property type="project" value="UniProtKB-UniRule"/>
</dbReference>
<feature type="domain" description="Protein kinase" evidence="5">
    <location>
        <begin position="124"/>
        <end position="386"/>
    </location>
</feature>
<evidence type="ECO:0000256" key="2">
    <source>
        <dbReference type="ARBA" id="ARBA00022840"/>
    </source>
</evidence>
<dbReference type="AlphaFoldDB" id="A0A5J4YJZ1"/>
<gene>
    <name evidence="6" type="ORF">FVE85_2573</name>
</gene>
<dbReference type="FunFam" id="1.10.510.10:FF:000571">
    <property type="entry name" value="Maternal embryonic leucine zipper kinase"/>
    <property type="match status" value="1"/>
</dbReference>
<dbReference type="InterPro" id="IPR000719">
    <property type="entry name" value="Prot_kinase_dom"/>
</dbReference>
<dbReference type="OMA" id="RPKVQPC"/>
<keyword evidence="2 3" id="KW-0067">ATP-binding</keyword>
<sequence length="391" mass="44388">MGEQNGTAAAEEDKENSAITFLHGQEVEHNGWLIKRSNGMLPVKKKRYFIISGSELTCRAAPNDESKWTINLLNAQLETDREKLRLVVTAGERKVQLQAANSSDFAAWEKAIKSSRCQNIEQFYELGDTIGEGGFAVVKVGIDRETMTKYAVKIVHKQLDDEHNMQFLHRELLIMKTINSPHVIRTFDVFDSPRELYFVLEYMAAGTLHELYQKNKPFSEQQVSSVMFDILSGIKYLHSKRIVHRDLKLKNVLASNKEMPFNLKLADFGLSNFVGPTTTRKVVLKSQVGSPHYVAPEVLRDTVYGPAVDLWSIGVMMHIMLSGKYPFAGKTIPETLEMVARAHFRMRDDWFPEQLSADAIDLLHKLLQEDPKKRITAADALQHPFILNKSG</sequence>
<feature type="domain" description="PH" evidence="4">
    <location>
        <begin position="26"/>
        <end position="117"/>
    </location>
</feature>
<dbReference type="SUPFAM" id="SSF50729">
    <property type="entry name" value="PH domain-like"/>
    <property type="match status" value="1"/>
</dbReference>
<dbReference type="EMBL" id="VRMN01000013">
    <property type="protein sequence ID" value="KAA8491558.1"/>
    <property type="molecule type" value="Genomic_DNA"/>
</dbReference>
<dbReference type="SMART" id="SM00233">
    <property type="entry name" value="PH"/>
    <property type="match status" value="1"/>
</dbReference>
<dbReference type="SUPFAM" id="SSF56112">
    <property type="entry name" value="Protein kinase-like (PK-like)"/>
    <property type="match status" value="1"/>
</dbReference>
<dbReference type="Pfam" id="PF00069">
    <property type="entry name" value="Pkinase"/>
    <property type="match status" value="1"/>
</dbReference>
<dbReference type="Gene3D" id="1.10.510.10">
    <property type="entry name" value="Transferase(Phosphotransferase) domain 1"/>
    <property type="match status" value="1"/>
</dbReference>
<keyword evidence="1 3" id="KW-0547">Nucleotide-binding</keyword>
<dbReference type="PROSITE" id="PS50003">
    <property type="entry name" value="PH_DOMAIN"/>
    <property type="match status" value="1"/>
</dbReference>
<evidence type="ECO:0000313" key="6">
    <source>
        <dbReference type="EMBL" id="KAA8491558.1"/>
    </source>
</evidence>
<keyword evidence="6" id="KW-0808">Transferase</keyword>
<evidence type="ECO:0000313" key="7">
    <source>
        <dbReference type="Proteomes" id="UP000324585"/>
    </source>
</evidence>
<dbReference type="OrthoDB" id="40902at2759"/>
<evidence type="ECO:0000256" key="3">
    <source>
        <dbReference type="PROSITE-ProRule" id="PRU10141"/>
    </source>
</evidence>
<dbReference type="GO" id="GO:0004672">
    <property type="term" value="F:protein kinase activity"/>
    <property type="evidence" value="ECO:0007669"/>
    <property type="project" value="InterPro"/>
</dbReference>
<evidence type="ECO:0000259" key="4">
    <source>
        <dbReference type="PROSITE" id="PS50003"/>
    </source>
</evidence>
<protein>
    <submittedName>
        <fullName evidence="6">Myosin light chain kinase A</fullName>
    </submittedName>
</protein>